<evidence type="ECO:0000313" key="2">
    <source>
        <dbReference type="EMBL" id="PWY54933.1"/>
    </source>
</evidence>
<dbReference type="RefSeq" id="WP_110143367.1">
    <property type="nucleotide sequence ID" value="NZ_QHJG01000024.1"/>
</dbReference>
<comment type="caution">
    <text evidence="2">The sequence shown here is derived from an EMBL/GenBank/DDBJ whole genome shotgun (WGS) entry which is preliminary data.</text>
</comment>
<evidence type="ECO:0000313" key="3">
    <source>
        <dbReference type="Proteomes" id="UP000247152"/>
    </source>
</evidence>
<protein>
    <submittedName>
        <fullName evidence="2">Uncharacterized protein</fullName>
    </submittedName>
</protein>
<organism evidence="2 3">
    <name type="scientific">Legionella qingyii</name>
    <dbReference type="NCBI Taxonomy" id="2184757"/>
    <lineage>
        <taxon>Bacteria</taxon>
        <taxon>Pseudomonadati</taxon>
        <taxon>Pseudomonadota</taxon>
        <taxon>Gammaproteobacteria</taxon>
        <taxon>Legionellales</taxon>
        <taxon>Legionellaceae</taxon>
        <taxon>Legionella</taxon>
    </lineage>
</organism>
<keyword evidence="1" id="KW-0812">Transmembrane</keyword>
<dbReference type="Proteomes" id="UP000247152">
    <property type="component" value="Unassembled WGS sequence"/>
</dbReference>
<accession>A0A317TZ12</accession>
<gene>
    <name evidence="2" type="ORF">DGG96_14470</name>
</gene>
<sequence>MFVLYKIHLLRGTIHVLQQALVVFDEDLIVVVVQLITVIVAMLTGKITKVGIIRCSVMNVIAAVVIGHGLHGDLNFAGKKDELLVVDFQVSKEDIVL</sequence>
<proteinExistence type="predicted"/>
<dbReference type="EMBL" id="QHJG01000024">
    <property type="protein sequence ID" value="PWY54933.1"/>
    <property type="molecule type" value="Genomic_DNA"/>
</dbReference>
<keyword evidence="1" id="KW-1133">Transmembrane helix</keyword>
<evidence type="ECO:0000256" key="1">
    <source>
        <dbReference type="SAM" id="Phobius"/>
    </source>
</evidence>
<name>A0A317TZ12_9GAMM</name>
<keyword evidence="1" id="KW-0472">Membrane</keyword>
<feature type="transmembrane region" description="Helical" evidence="1">
    <location>
        <begin position="28"/>
        <end position="45"/>
    </location>
</feature>
<reference evidence="2 3" key="1">
    <citation type="submission" date="2018-05" db="EMBL/GenBank/DDBJ databases">
        <title>Legionella qingyii sp.nov., whole genome shotgun sequence.</title>
        <authorList>
            <person name="Wu H."/>
            <person name="Zhu Q."/>
            <person name="Hu C."/>
        </authorList>
    </citation>
    <scope>NUCLEOTIDE SEQUENCE [LARGE SCALE GENOMIC DNA]</scope>
    <source>
        <strain evidence="2 3">HEB18</strain>
    </source>
</reference>
<dbReference type="AlphaFoldDB" id="A0A317TZ12"/>
<feature type="transmembrane region" description="Helical" evidence="1">
    <location>
        <begin position="52"/>
        <end position="70"/>
    </location>
</feature>